<name>A0A653F4S2_MYCKA</name>
<protein>
    <submittedName>
        <fullName evidence="2">Uncharacterized protein</fullName>
    </submittedName>
</protein>
<evidence type="ECO:0000313" key="2">
    <source>
        <dbReference type="EMBL" id="VTP03982.1"/>
    </source>
</evidence>
<reference evidence="2" key="1">
    <citation type="submission" date="2019-05" db="EMBL/GenBank/DDBJ databases">
        <authorList>
            <person name="Naeem R."/>
            <person name="Antony C."/>
            <person name="Guan Q."/>
        </authorList>
    </citation>
    <scope>NUCLEOTIDE SEQUENCE</scope>
    <source>
        <strain evidence="2">3</strain>
    </source>
</reference>
<gene>
    <name evidence="2" type="ORF">BIN_B_04192</name>
</gene>
<organism evidence="2">
    <name type="scientific">Mycobacterium kansasii</name>
    <dbReference type="NCBI Taxonomy" id="1768"/>
    <lineage>
        <taxon>Bacteria</taxon>
        <taxon>Bacillati</taxon>
        <taxon>Actinomycetota</taxon>
        <taxon>Actinomycetes</taxon>
        <taxon>Mycobacteriales</taxon>
        <taxon>Mycobacteriaceae</taxon>
        <taxon>Mycobacterium</taxon>
    </lineage>
</organism>
<proteinExistence type="predicted"/>
<dbReference type="AlphaFoldDB" id="A0A653F4S2"/>
<feature type="region of interest" description="Disordered" evidence="1">
    <location>
        <begin position="92"/>
        <end position="112"/>
    </location>
</feature>
<dbReference type="EMBL" id="LR589360">
    <property type="protein sequence ID" value="VTP03982.1"/>
    <property type="molecule type" value="Genomic_DNA"/>
</dbReference>
<sequence length="334" mass="37195">MHRIGDVHSHAPVQVVTDLHHRWRLRRQPISEHVEFVIGVTTSGEPPDHRLRRQIDSARSDVDLGELRGHGLESRQWLPELLPVGHVVGGQTKRSGHQPVGIRTQHRQSQLVDPVRRSAHQHIGIGNGHITQRHRVLIRAVRRRRAGQLHTLGLRRHHHDGTVGGDDQPLRMPGISDTDLGARQPATRKTGGRPVGQRGARLVECRGQHRPLGDPGQVTVLLLSGGQIKQRHRTQAQRCQRRCHGTVPAGFGQDGPHLEQPHPVAAEPFRHRQCRHSAVDQRSPGGIPLQHRRDHIGNRLLFRGEIEVHYRATELETPPATALGALAATGHLPA</sequence>
<evidence type="ECO:0000256" key="1">
    <source>
        <dbReference type="SAM" id="MobiDB-lite"/>
    </source>
</evidence>
<accession>A0A653F4S2</accession>
<feature type="region of interest" description="Disordered" evidence="1">
    <location>
        <begin position="176"/>
        <end position="197"/>
    </location>
</feature>